<organism evidence="1 2">
    <name type="scientific">Carnegiea gigantea</name>
    <dbReference type="NCBI Taxonomy" id="171969"/>
    <lineage>
        <taxon>Eukaryota</taxon>
        <taxon>Viridiplantae</taxon>
        <taxon>Streptophyta</taxon>
        <taxon>Embryophyta</taxon>
        <taxon>Tracheophyta</taxon>
        <taxon>Spermatophyta</taxon>
        <taxon>Magnoliopsida</taxon>
        <taxon>eudicotyledons</taxon>
        <taxon>Gunneridae</taxon>
        <taxon>Pentapetalae</taxon>
        <taxon>Caryophyllales</taxon>
        <taxon>Cactineae</taxon>
        <taxon>Cactaceae</taxon>
        <taxon>Cactoideae</taxon>
        <taxon>Echinocereeae</taxon>
        <taxon>Carnegiea</taxon>
    </lineage>
</organism>
<evidence type="ECO:0000313" key="1">
    <source>
        <dbReference type="EMBL" id="KAJ8430776.1"/>
    </source>
</evidence>
<dbReference type="EMBL" id="JAKOGI010000757">
    <property type="protein sequence ID" value="KAJ8430776.1"/>
    <property type="molecule type" value="Genomic_DNA"/>
</dbReference>
<reference evidence="1" key="1">
    <citation type="submission" date="2022-04" db="EMBL/GenBank/DDBJ databases">
        <title>Carnegiea gigantea Genome sequencing and assembly v2.</title>
        <authorList>
            <person name="Copetti D."/>
            <person name="Sanderson M.J."/>
            <person name="Burquez A."/>
            <person name="Wojciechowski M.F."/>
        </authorList>
    </citation>
    <scope>NUCLEOTIDE SEQUENCE</scope>
    <source>
        <strain evidence="1">SGP5-SGP5p</strain>
        <tissue evidence="1">Aerial part</tissue>
    </source>
</reference>
<dbReference type="AlphaFoldDB" id="A0A9Q1JTP9"/>
<dbReference type="OrthoDB" id="1741703at2759"/>
<sequence length="321" mass="36087">MEYDSPKLRMRMSPYGLCSFLPSISDEQRSDIIELGFEFLLTLRADKIPSTLARWLVENFDTCRRAVKLASNEELRIMEEDVYLTMGFPRGSKPIQEAKKIDKGEYTLVLDEWKDQWGGVLPKTHQLCYVDRVLCKKMKIGIEFLILANWTSKDLWTRMNFQLESYQGFGKGIENDRIKASETPTLYIQEEEADVRAKKACVQKISRSLKNFACSVIKVVDVVSEAQHMFPASTQMDKVQGVLVEILTNCSKLRTFKDVAGTFTPPGFDLGFGFRLSQPVQVESPNQGGSGGVGGIGSGSLTLILIYKGVPIKAQRAQDNC</sequence>
<evidence type="ECO:0000313" key="2">
    <source>
        <dbReference type="Proteomes" id="UP001153076"/>
    </source>
</evidence>
<comment type="caution">
    <text evidence="1">The sequence shown here is derived from an EMBL/GenBank/DDBJ whole genome shotgun (WGS) entry which is preliminary data.</text>
</comment>
<protein>
    <submittedName>
        <fullName evidence="1">Uncharacterized protein</fullName>
    </submittedName>
</protein>
<gene>
    <name evidence="1" type="ORF">Cgig2_027854</name>
</gene>
<keyword evidence="2" id="KW-1185">Reference proteome</keyword>
<name>A0A9Q1JTP9_9CARY</name>
<proteinExistence type="predicted"/>
<accession>A0A9Q1JTP9</accession>
<dbReference type="Proteomes" id="UP001153076">
    <property type="component" value="Unassembled WGS sequence"/>
</dbReference>